<evidence type="ECO:0000313" key="2">
    <source>
        <dbReference type="Proteomes" id="UP000238479"/>
    </source>
</evidence>
<dbReference type="AlphaFoldDB" id="A0A2P6S4L7"/>
<proteinExistence type="predicted"/>
<dbReference type="Gramene" id="PRQ53624">
    <property type="protein sequence ID" value="PRQ53624"/>
    <property type="gene ID" value="RchiOBHm_Chr2g0168611"/>
</dbReference>
<name>A0A2P6S4L7_ROSCH</name>
<gene>
    <name evidence="1" type="ORF">RchiOBHm_Chr2g0168611</name>
</gene>
<dbReference type="Proteomes" id="UP000238479">
    <property type="component" value="Chromosome 2"/>
</dbReference>
<evidence type="ECO:0000313" key="1">
    <source>
        <dbReference type="EMBL" id="PRQ53624.1"/>
    </source>
</evidence>
<dbReference type="EMBL" id="PDCK01000040">
    <property type="protein sequence ID" value="PRQ53624.1"/>
    <property type="molecule type" value="Genomic_DNA"/>
</dbReference>
<keyword evidence="2" id="KW-1185">Reference proteome</keyword>
<protein>
    <submittedName>
        <fullName evidence="1">Uncharacterized protein</fullName>
    </submittedName>
</protein>
<accession>A0A2P6S4L7</accession>
<sequence>MIKWPSSIDLQEDSPLVGASQTPVSTLLKKASENMNSPNVMNISKHQKKVIFDEYEVETGNGRTIKLKTRSTDMFEDPR</sequence>
<organism evidence="1 2">
    <name type="scientific">Rosa chinensis</name>
    <name type="common">China rose</name>
    <dbReference type="NCBI Taxonomy" id="74649"/>
    <lineage>
        <taxon>Eukaryota</taxon>
        <taxon>Viridiplantae</taxon>
        <taxon>Streptophyta</taxon>
        <taxon>Embryophyta</taxon>
        <taxon>Tracheophyta</taxon>
        <taxon>Spermatophyta</taxon>
        <taxon>Magnoliopsida</taxon>
        <taxon>eudicotyledons</taxon>
        <taxon>Gunneridae</taxon>
        <taxon>Pentapetalae</taxon>
        <taxon>rosids</taxon>
        <taxon>fabids</taxon>
        <taxon>Rosales</taxon>
        <taxon>Rosaceae</taxon>
        <taxon>Rosoideae</taxon>
        <taxon>Rosoideae incertae sedis</taxon>
        <taxon>Rosa</taxon>
    </lineage>
</organism>
<reference evidence="1 2" key="1">
    <citation type="journal article" date="2018" name="Nat. Genet.">
        <title>The Rosa genome provides new insights in the design of modern roses.</title>
        <authorList>
            <person name="Bendahmane M."/>
        </authorList>
    </citation>
    <scope>NUCLEOTIDE SEQUENCE [LARGE SCALE GENOMIC DNA]</scope>
    <source>
        <strain evidence="2">cv. Old Blush</strain>
    </source>
</reference>
<comment type="caution">
    <text evidence="1">The sequence shown here is derived from an EMBL/GenBank/DDBJ whole genome shotgun (WGS) entry which is preliminary data.</text>
</comment>